<protein>
    <recommendedName>
        <fullName evidence="5">Myo-inositol 2-dehydrogenase</fullName>
    </recommendedName>
</protein>
<keyword evidence="4" id="KW-1185">Reference proteome</keyword>
<dbReference type="Gene3D" id="3.30.360.10">
    <property type="entry name" value="Dihydrodipicolinate Reductase, domain 2"/>
    <property type="match status" value="1"/>
</dbReference>
<feature type="domain" description="Gfo/Idh/MocA-like oxidoreductase N-terminal" evidence="1">
    <location>
        <begin position="8"/>
        <end position="130"/>
    </location>
</feature>
<evidence type="ECO:0000313" key="3">
    <source>
        <dbReference type="EMBL" id="KAL1304914.1"/>
    </source>
</evidence>
<dbReference type="Gene3D" id="3.40.50.720">
    <property type="entry name" value="NAD(P)-binding Rossmann-like Domain"/>
    <property type="match status" value="1"/>
</dbReference>
<dbReference type="RefSeq" id="XP_069201188.1">
    <property type="nucleotide sequence ID" value="XM_069343359.1"/>
</dbReference>
<gene>
    <name evidence="3" type="ORF">AAFC00_003829</name>
</gene>
<evidence type="ECO:0008006" key="5">
    <source>
        <dbReference type="Google" id="ProtNLM"/>
    </source>
</evidence>
<dbReference type="Proteomes" id="UP001562354">
    <property type="component" value="Unassembled WGS sequence"/>
</dbReference>
<sequence length="375" mass="41531">MADEQKKLRVGIVGAGEVAQVIHLPVLSLLAHLYSVSIICDISKKNADHCAWKFHIPESTTNPIEVITSAHVDVVFILTSDDSHADYTIAALEAGKDVMIEKPITLSRAAAQRIIDAEAKSGGKKVFVGYMRRYAASFTNAFMRELKTIPKILYARSRDFSGPNASFVDQSGTFQVKNTSDISPAATSERDQRLSALLQENFGPNPTQAQIDYCRFLGSLGSHDLSLMREALGFPESVVGVSVNEPFYSAIFKMRNRSGASDDAYFVTYESGIDGVPEFDAHLAVYGEKKRVSIQYDSPYVKGLPINVKVSEMNEFGEFQTREMLSSYEDAYTAEMRELWACLVEGKEIKTTATDALNELKLYDLMYEKYAAQGA</sequence>
<comment type="caution">
    <text evidence="3">The sequence shown here is derived from an EMBL/GenBank/DDBJ whole genome shotgun (WGS) entry which is preliminary data.</text>
</comment>
<reference evidence="3 4" key="1">
    <citation type="submission" date="2024-07" db="EMBL/GenBank/DDBJ databases">
        <title>Draft sequence of the Neodothiora populina.</title>
        <authorList>
            <person name="Drown D.D."/>
            <person name="Schuette U.S."/>
            <person name="Buechlein A.B."/>
            <person name="Rusch D.R."/>
            <person name="Winton L.W."/>
            <person name="Adams G.A."/>
        </authorList>
    </citation>
    <scope>NUCLEOTIDE SEQUENCE [LARGE SCALE GENOMIC DNA]</scope>
    <source>
        <strain evidence="3 4">CPC 39397</strain>
    </source>
</reference>
<dbReference type="InterPro" id="IPR036291">
    <property type="entry name" value="NAD(P)-bd_dom_sf"/>
</dbReference>
<accession>A0ABR3PFL6</accession>
<dbReference type="InterPro" id="IPR004104">
    <property type="entry name" value="Gfo/Idh/MocA-like_OxRdtase_C"/>
</dbReference>
<evidence type="ECO:0000259" key="2">
    <source>
        <dbReference type="Pfam" id="PF02894"/>
    </source>
</evidence>
<dbReference type="Pfam" id="PF01408">
    <property type="entry name" value="GFO_IDH_MocA"/>
    <property type="match status" value="1"/>
</dbReference>
<dbReference type="GeneID" id="95977529"/>
<dbReference type="PANTHER" id="PTHR42840:SF7">
    <property type="entry name" value="BINDING ROSSMANN FOLD OXIDOREDUCTASE, PUTATIVE (AFU_ORTHOLOGUE AFUA_4G10190)-RELATED"/>
    <property type="match status" value="1"/>
</dbReference>
<dbReference type="EMBL" id="JBFMKM010000008">
    <property type="protein sequence ID" value="KAL1304914.1"/>
    <property type="molecule type" value="Genomic_DNA"/>
</dbReference>
<dbReference type="InterPro" id="IPR000683">
    <property type="entry name" value="Gfo/Idh/MocA-like_OxRdtase_N"/>
</dbReference>
<dbReference type="PANTHER" id="PTHR42840">
    <property type="entry name" value="NAD(P)-BINDING ROSSMANN-FOLD SUPERFAMILY PROTEIN-RELATED"/>
    <property type="match status" value="1"/>
</dbReference>
<name>A0ABR3PFL6_9PEZI</name>
<dbReference type="SUPFAM" id="SSF51735">
    <property type="entry name" value="NAD(P)-binding Rossmann-fold domains"/>
    <property type="match status" value="1"/>
</dbReference>
<evidence type="ECO:0000259" key="1">
    <source>
        <dbReference type="Pfam" id="PF01408"/>
    </source>
</evidence>
<proteinExistence type="predicted"/>
<evidence type="ECO:0000313" key="4">
    <source>
        <dbReference type="Proteomes" id="UP001562354"/>
    </source>
</evidence>
<organism evidence="3 4">
    <name type="scientific">Neodothiora populina</name>
    <dbReference type="NCBI Taxonomy" id="2781224"/>
    <lineage>
        <taxon>Eukaryota</taxon>
        <taxon>Fungi</taxon>
        <taxon>Dikarya</taxon>
        <taxon>Ascomycota</taxon>
        <taxon>Pezizomycotina</taxon>
        <taxon>Dothideomycetes</taxon>
        <taxon>Dothideomycetidae</taxon>
        <taxon>Dothideales</taxon>
        <taxon>Dothioraceae</taxon>
        <taxon>Neodothiora</taxon>
    </lineage>
</organism>
<feature type="domain" description="Gfo/Idh/MocA-like oxidoreductase C-terminal" evidence="2">
    <location>
        <begin position="216"/>
        <end position="369"/>
    </location>
</feature>
<dbReference type="Pfam" id="PF02894">
    <property type="entry name" value="GFO_IDH_MocA_C"/>
    <property type="match status" value="1"/>
</dbReference>